<dbReference type="SUPFAM" id="SSF103190">
    <property type="entry name" value="Sensory domain-like"/>
    <property type="match status" value="1"/>
</dbReference>
<evidence type="ECO:0000256" key="19">
    <source>
        <dbReference type="PROSITE-ProRule" id="PRU00169"/>
    </source>
</evidence>
<keyword evidence="9 28" id="KW-0418">Kinase</keyword>
<dbReference type="InterPro" id="IPR004358">
    <property type="entry name" value="Sig_transdc_His_kin-like_C"/>
</dbReference>
<evidence type="ECO:0000256" key="8">
    <source>
        <dbReference type="ARBA" id="ARBA00022741"/>
    </source>
</evidence>
<evidence type="ECO:0000259" key="25">
    <source>
        <dbReference type="PROSITE" id="PS50112"/>
    </source>
</evidence>
<dbReference type="EC" id="2.7.13.3" evidence="3"/>
<dbReference type="SUPFAM" id="SSF55874">
    <property type="entry name" value="ATPase domain of HSP90 chaperone/DNA topoisomerase II/histidine kinase"/>
    <property type="match status" value="1"/>
</dbReference>
<keyword evidence="8" id="KW-0547">Nucleotide-binding</keyword>
<feature type="coiled-coil region" evidence="20">
    <location>
        <begin position="498"/>
        <end position="525"/>
    </location>
</feature>
<evidence type="ECO:0000259" key="27">
    <source>
        <dbReference type="PROSITE" id="PS50894"/>
    </source>
</evidence>
<evidence type="ECO:0000259" key="23">
    <source>
        <dbReference type="PROSITE" id="PS50109"/>
    </source>
</evidence>
<dbReference type="InterPro" id="IPR013655">
    <property type="entry name" value="PAS_fold_3"/>
</dbReference>
<dbReference type="PROSITE" id="PS50894">
    <property type="entry name" value="HPT"/>
    <property type="match status" value="1"/>
</dbReference>
<dbReference type="InterPro" id="IPR013767">
    <property type="entry name" value="PAS_fold"/>
</dbReference>
<evidence type="ECO:0000256" key="10">
    <source>
        <dbReference type="ARBA" id="ARBA00022840"/>
    </source>
</evidence>
<dbReference type="CDD" id="cd00082">
    <property type="entry name" value="HisKA"/>
    <property type="match status" value="1"/>
</dbReference>
<evidence type="ECO:0000256" key="22">
    <source>
        <dbReference type="SAM" id="Phobius"/>
    </source>
</evidence>
<dbReference type="InterPro" id="IPR035965">
    <property type="entry name" value="PAS-like_dom_sf"/>
</dbReference>
<dbReference type="CDD" id="cd18773">
    <property type="entry name" value="PDC1_HK_sensor"/>
    <property type="match status" value="1"/>
</dbReference>
<proteinExistence type="predicted"/>
<evidence type="ECO:0000256" key="3">
    <source>
        <dbReference type="ARBA" id="ARBA00012438"/>
    </source>
</evidence>
<dbReference type="GO" id="GO:0005524">
    <property type="term" value="F:ATP binding"/>
    <property type="evidence" value="ECO:0007669"/>
    <property type="project" value="UniProtKB-KW"/>
</dbReference>
<evidence type="ECO:0000313" key="29">
    <source>
        <dbReference type="Proteomes" id="UP000237082"/>
    </source>
</evidence>
<keyword evidence="5 19" id="KW-0597">Phosphoprotein</keyword>
<dbReference type="InterPro" id="IPR005467">
    <property type="entry name" value="His_kinase_dom"/>
</dbReference>
<feature type="domain" description="Response regulatory" evidence="24">
    <location>
        <begin position="1058"/>
        <end position="1181"/>
    </location>
</feature>
<feature type="modified residue" description="4-aspartylphosphate" evidence="19">
    <location>
        <position position="1255"/>
    </location>
</feature>
<dbReference type="Gene3D" id="1.10.287.130">
    <property type="match status" value="1"/>
</dbReference>
<evidence type="ECO:0000256" key="20">
    <source>
        <dbReference type="SAM" id="Coils"/>
    </source>
</evidence>
<feature type="modified residue" description="4-aspartylphosphate" evidence="19">
    <location>
        <position position="1111"/>
    </location>
</feature>
<dbReference type="GO" id="GO:0000155">
    <property type="term" value="F:phosphorelay sensor kinase activity"/>
    <property type="evidence" value="ECO:0007669"/>
    <property type="project" value="InterPro"/>
</dbReference>
<feature type="domain" description="PAS" evidence="25">
    <location>
        <begin position="389"/>
        <end position="434"/>
    </location>
</feature>
<dbReference type="PANTHER" id="PTHR45339:SF1">
    <property type="entry name" value="HYBRID SIGNAL TRANSDUCTION HISTIDINE KINASE J"/>
    <property type="match status" value="1"/>
</dbReference>
<dbReference type="SUPFAM" id="SSF47384">
    <property type="entry name" value="Homodimeric domain of signal transducing histidine kinase"/>
    <property type="match status" value="1"/>
</dbReference>
<dbReference type="InterPro" id="IPR029151">
    <property type="entry name" value="Sensor-like_sf"/>
</dbReference>
<dbReference type="InterPro" id="IPR036890">
    <property type="entry name" value="HATPase_C_sf"/>
</dbReference>
<sequence>MARTVSYNGDGLPDRSLRTRPQESPLPIPFPSQLSRLEGRLIVCFLLSALLVTAVVVAQTGQHQRQQLLAAYQTRLGYVSQTRSAILRRQFDQLQRDARFLSATPPIAGIVRANANHGFDSKENTPLPIWRKRLESIFGAFLQANPEISSLRLIGAQDDGQELLRVERGSLGAVSAVLPRPLSRRGGRDYVAGTLRLPPGQVYFSDLAMGSHYLGHDGPPPVPTLHVGIPVYDERGRIFGLVLIDYDATTLLASLTRNIPQEVNVYLTDQNGNYLLQPDATRTFGAEKGQIWRWQDDFRPITVDMGQPASLRAFDSPYGIAYAHSINVPFSTSQAARHNKLFVVLPDSEVAKMVGAGRVAALLNTLGVFLLIGAASGLYFRTQRQSAIRLAELAAIVENSRDAIMGCTRQGEIISWNAGAARLFNLPAEQAIGQPLSGILPEVDWSRLLQSSQDGAPSSVRCSLQQTESEPRELDIAVAPIRYRAGEADGLSLTLRDITQQEAAEKQVRELNASLERQIEERTRQLRVYSSMQNAILSHAGYAIIAADGEGLITLFNPAAERMLGYAAADMIGKRSLAHFHRAEELAERAVQLSHELGETISADIEAIVAPVWHKPTDERQWTYVRANGSRFPVQLTVSRLQNESGEAAGYLGIASDITQRLQDQRNLESVRDQLIKAAEVAELGIWSWRIDSDMLEWNDRMFDIYDIPRSFRDFGLYYNHWRARIHPDDIAETEFLVQQALETASAFNHTFRIVRQDGEVRHVQAAAQTERAADGRVSRMLGIARDITLQQEQENWLREAKAAADSASRAKSDFLANMSHEIRTPMNAVLGMLQLLLQTRLDVQQADYADKAAAAARTLLGILNDILDFSRVEAGKLTLDPHPLSLDKLLRDVGVILSANVGAKDVEILFNLDPALPDAIIADSLRLQQILINLSGNAIKFTDKGEVALSARLVGREQDRLRVAFAVRDTGIGISPEQRRRIFDGFSQAESSTARRYGGSGLGLAISQRLVGLMGGQLSVDSELGEGSVFSFEIDCEQAPDAASSTVPGIVPLQNLRCLVIEDNDSARQAQIAILRSFGWQADAAASGEAALALLAGRPGGLDYDIVLVDWRMPGMDGWETCGRLRALPAGGTPPLIMMVTAYGREMFEQRRRHDPGLIDHFLIKPVTPSMLFDAIADARAGQGLRQALPPRAPERAPRLAGMRLLLVEDNATNQQVARELLQNEGASVTVADCGQAALAAIESSPRFDLVLMDIQMPDMDGHEATRRLRARFPADQLPIVAMTANAMPADRELAMAAGMNDHVGKPFDLNQLVDVILRHVRPKALTSPNSLAPVLHPAEAQTPAGRDAPAGGLINSRTALLRFGGNAGIYRHTLISFCGEAEGLLVNLQGHREQNLRERAIQTLHTLKGLAATVGAEQLAELAAEQEKTLRAPDQAWPADYEPLWQAVEEASTAARELAHALAQEASLSPSPQARQDEADLQRELAKLQRLLHASNLEALPLFEQLQRQYRVSMRQELGPLESAIMQLDFAVAAHLCDDLLLQRKVNQA</sequence>
<evidence type="ECO:0000256" key="12">
    <source>
        <dbReference type="ARBA" id="ARBA00023012"/>
    </source>
</evidence>
<keyword evidence="20" id="KW-0175">Coiled coil</keyword>
<dbReference type="CDD" id="cd16922">
    <property type="entry name" value="HATPase_EvgS-ArcB-TorS-like"/>
    <property type="match status" value="1"/>
</dbReference>
<dbReference type="Proteomes" id="UP000237082">
    <property type="component" value="Unassembled WGS sequence"/>
</dbReference>
<dbReference type="CDD" id="cd00130">
    <property type="entry name" value="PAS"/>
    <property type="match status" value="3"/>
</dbReference>
<dbReference type="GO" id="GO:0005886">
    <property type="term" value="C:plasma membrane"/>
    <property type="evidence" value="ECO:0007669"/>
    <property type="project" value="UniProtKB-SubCell"/>
</dbReference>
<dbReference type="SUPFAM" id="SSF52172">
    <property type="entry name" value="CheY-like"/>
    <property type="match status" value="2"/>
</dbReference>
<feature type="domain" description="HPt" evidence="27">
    <location>
        <begin position="1368"/>
        <end position="1464"/>
    </location>
</feature>
<dbReference type="InterPro" id="IPR000014">
    <property type="entry name" value="PAS"/>
</dbReference>
<evidence type="ECO:0000259" key="26">
    <source>
        <dbReference type="PROSITE" id="PS50113"/>
    </source>
</evidence>
<dbReference type="InterPro" id="IPR001610">
    <property type="entry name" value="PAC"/>
</dbReference>
<feature type="domain" description="Histidine kinase" evidence="23">
    <location>
        <begin position="818"/>
        <end position="1039"/>
    </location>
</feature>
<dbReference type="PANTHER" id="PTHR45339">
    <property type="entry name" value="HYBRID SIGNAL TRANSDUCTION HISTIDINE KINASE J"/>
    <property type="match status" value="1"/>
</dbReference>
<dbReference type="Gene3D" id="3.40.50.2300">
    <property type="match status" value="2"/>
</dbReference>
<keyword evidence="7 22" id="KW-0812">Transmembrane</keyword>
<comment type="catalytic activity">
    <reaction evidence="1">
        <text>ATP + protein L-histidine = ADP + protein N-phospho-L-histidine.</text>
        <dbReference type="EC" id="2.7.13.3"/>
    </reaction>
</comment>
<dbReference type="Pfam" id="PF01627">
    <property type="entry name" value="Hpt"/>
    <property type="match status" value="1"/>
</dbReference>
<gene>
    <name evidence="28" type="ORF">C2I19_01810</name>
</gene>
<protein>
    <recommendedName>
        <fullName evidence="16">Sensory/regulatory protein RpfC</fullName>
        <ecNumber evidence="3">2.7.13.3</ecNumber>
    </recommendedName>
    <alternativeName>
        <fullName evidence="17">Virulence sensor protein BvgS</fullName>
    </alternativeName>
</protein>
<dbReference type="PRINTS" id="PR00344">
    <property type="entry name" value="BCTRLSENSOR"/>
</dbReference>
<dbReference type="Pfam" id="PF08447">
    <property type="entry name" value="PAS_3"/>
    <property type="match status" value="1"/>
</dbReference>
<dbReference type="PROSITE" id="PS50113">
    <property type="entry name" value="PAC"/>
    <property type="match status" value="3"/>
</dbReference>
<dbReference type="Gene3D" id="3.30.450.20">
    <property type="entry name" value="PAS domain"/>
    <property type="match status" value="4"/>
</dbReference>
<evidence type="ECO:0000256" key="17">
    <source>
        <dbReference type="ARBA" id="ARBA00070152"/>
    </source>
</evidence>
<evidence type="ECO:0000256" key="6">
    <source>
        <dbReference type="ARBA" id="ARBA00022679"/>
    </source>
</evidence>
<dbReference type="Gene3D" id="3.30.565.10">
    <property type="entry name" value="Histidine kinase-like ATPase, C-terminal domain"/>
    <property type="match status" value="1"/>
</dbReference>
<evidence type="ECO:0000256" key="21">
    <source>
        <dbReference type="SAM" id="MobiDB-lite"/>
    </source>
</evidence>
<keyword evidence="11 22" id="KW-1133">Transmembrane helix</keyword>
<dbReference type="InterPro" id="IPR001789">
    <property type="entry name" value="Sig_transdc_resp-reg_receiver"/>
</dbReference>
<accession>A0A2S5DKX3</accession>
<dbReference type="Pfam" id="PF00989">
    <property type="entry name" value="PAS"/>
    <property type="match status" value="2"/>
</dbReference>
<dbReference type="InterPro" id="IPR036097">
    <property type="entry name" value="HisK_dim/P_sf"/>
</dbReference>
<dbReference type="PROSITE" id="PS50112">
    <property type="entry name" value="PAS"/>
    <property type="match status" value="2"/>
</dbReference>
<dbReference type="Pfam" id="PF02518">
    <property type="entry name" value="HATPase_c"/>
    <property type="match status" value="1"/>
</dbReference>
<evidence type="ECO:0000256" key="13">
    <source>
        <dbReference type="ARBA" id="ARBA00023136"/>
    </source>
</evidence>
<dbReference type="Gene3D" id="1.20.120.160">
    <property type="entry name" value="HPT domain"/>
    <property type="match status" value="1"/>
</dbReference>
<feature type="compositionally biased region" description="Basic and acidic residues" evidence="21">
    <location>
        <begin position="12"/>
        <end position="21"/>
    </location>
</feature>
<feature type="coiled-coil region" evidence="20">
    <location>
        <begin position="1473"/>
        <end position="1500"/>
    </location>
</feature>
<feature type="domain" description="PAC" evidence="26">
    <location>
        <begin position="748"/>
        <end position="800"/>
    </location>
</feature>
<dbReference type="PROSITE" id="PS50109">
    <property type="entry name" value="HIS_KIN"/>
    <property type="match status" value="1"/>
</dbReference>
<feature type="domain" description="PAC" evidence="26">
    <location>
        <begin position="618"/>
        <end position="670"/>
    </location>
</feature>
<evidence type="ECO:0000256" key="4">
    <source>
        <dbReference type="ARBA" id="ARBA00022475"/>
    </source>
</evidence>
<dbReference type="SMART" id="SM00388">
    <property type="entry name" value="HisKA"/>
    <property type="match status" value="1"/>
</dbReference>
<evidence type="ECO:0000259" key="24">
    <source>
        <dbReference type="PROSITE" id="PS50110"/>
    </source>
</evidence>
<dbReference type="InterPro" id="IPR008207">
    <property type="entry name" value="Sig_transdc_His_kin_Hpt_dom"/>
</dbReference>
<dbReference type="FunFam" id="3.30.565.10:FF:000010">
    <property type="entry name" value="Sensor histidine kinase RcsC"/>
    <property type="match status" value="1"/>
</dbReference>
<comment type="function">
    <text evidence="14">Member of the two-component regulatory system BvgS/BvgA. Phosphorylates BvgA via a four-step phosphorelay in response to environmental signals.</text>
</comment>
<dbReference type="FunFam" id="1.10.287.130:FF:000002">
    <property type="entry name" value="Two-component osmosensing histidine kinase"/>
    <property type="match status" value="1"/>
</dbReference>
<evidence type="ECO:0000256" key="14">
    <source>
        <dbReference type="ARBA" id="ARBA00058004"/>
    </source>
</evidence>
<evidence type="ECO:0000313" key="28">
    <source>
        <dbReference type="EMBL" id="POZ63661.1"/>
    </source>
</evidence>
<evidence type="ECO:0000256" key="2">
    <source>
        <dbReference type="ARBA" id="ARBA00004651"/>
    </source>
</evidence>
<evidence type="ECO:0000256" key="7">
    <source>
        <dbReference type="ARBA" id="ARBA00022692"/>
    </source>
</evidence>
<evidence type="ECO:0000256" key="18">
    <source>
        <dbReference type="PROSITE-ProRule" id="PRU00110"/>
    </source>
</evidence>
<evidence type="ECO:0000256" key="16">
    <source>
        <dbReference type="ARBA" id="ARBA00068150"/>
    </source>
</evidence>
<feature type="region of interest" description="Disordered" evidence="21">
    <location>
        <begin position="1"/>
        <end position="25"/>
    </location>
</feature>
<keyword evidence="6" id="KW-0808">Transferase</keyword>
<dbReference type="SUPFAM" id="SSF47226">
    <property type="entry name" value="Histidine-containing phosphotransfer domain, HPT domain"/>
    <property type="match status" value="1"/>
</dbReference>
<dbReference type="SMART" id="SM00086">
    <property type="entry name" value="PAC"/>
    <property type="match status" value="3"/>
</dbReference>
<comment type="subunit">
    <text evidence="15">At low DSF concentrations, interacts with RpfF.</text>
</comment>
<dbReference type="EMBL" id="PQWB01000010">
    <property type="protein sequence ID" value="POZ63661.1"/>
    <property type="molecule type" value="Genomic_DNA"/>
</dbReference>
<feature type="domain" description="Response regulatory" evidence="24">
    <location>
        <begin position="1205"/>
        <end position="1322"/>
    </location>
</feature>
<dbReference type="CDD" id="cd00088">
    <property type="entry name" value="HPT"/>
    <property type="match status" value="1"/>
</dbReference>
<keyword evidence="13 22" id="KW-0472">Membrane</keyword>
<dbReference type="CDD" id="cd17546">
    <property type="entry name" value="REC_hyHK_CKI1_RcsC-like"/>
    <property type="match status" value="2"/>
</dbReference>
<dbReference type="Gene3D" id="2.10.70.100">
    <property type="match status" value="1"/>
</dbReference>
<feature type="domain" description="PAS" evidence="25">
    <location>
        <begin position="536"/>
        <end position="585"/>
    </location>
</feature>
<dbReference type="Pfam" id="PF00512">
    <property type="entry name" value="HisKA"/>
    <property type="match status" value="1"/>
</dbReference>
<dbReference type="NCBIfam" id="TIGR00229">
    <property type="entry name" value="sensory_box"/>
    <property type="match status" value="3"/>
</dbReference>
<dbReference type="SMART" id="SM00073">
    <property type="entry name" value="HPT"/>
    <property type="match status" value="1"/>
</dbReference>
<keyword evidence="12" id="KW-0902">Two-component regulatory system</keyword>
<evidence type="ECO:0000256" key="15">
    <source>
        <dbReference type="ARBA" id="ARBA00064003"/>
    </source>
</evidence>
<dbReference type="InterPro" id="IPR003594">
    <property type="entry name" value="HATPase_dom"/>
</dbReference>
<comment type="caution">
    <text evidence="28">The sequence shown here is derived from an EMBL/GenBank/DDBJ whole genome shotgun (WGS) entry which is preliminary data.</text>
</comment>
<dbReference type="InterPro" id="IPR003661">
    <property type="entry name" value="HisK_dim/P_dom"/>
</dbReference>
<keyword evidence="29" id="KW-1185">Reference proteome</keyword>
<feature type="transmembrane region" description="Helical" evidence="22">
    <location>
        <begin position="39"/>
        <end position="58"/>
    </location>
</feature>
<keyword evidence="4" id="KW-1003">Cell membrane</keyword>
<dbReference type="InterPro" id="IPR011006">
    <property type="entry name" value="CheY-like_superfamily"/>
</dbReference>
<evidence type="ECO:0000256" key="1">
    <source>
        <dbReference type="ARBA" id="ARBA00000085"/>
    </source>
</evidence>
<feature type="modified residue" description="Phosphohistidine" evidence="18">
    <location>
        <position position="1407"/>
    </location>
</feature>
<evidence type="ECO:0000256" key="9">
    <source>
        <dbReference type="ARBA" id="ARBA00022777"/>
    </source>
</evidence>
<comment type="subcellular location">
    <subcellularLocation>
        <location evidence="2">Cell membrane</location>
        <topology evidence="2">Multi-pass membrane protein</topology>
    </subcellularLocation>
</comment>
<dbReference type="SUPFAM" id="SSF55785">
    <property type="entry name" value="PYP-like sensor domain (PAS domain)"/>
    <property type="match status" value="3"/>
</dbReference>
<dbReference type="Pfam" id="PF00072">
    <property type="entry name" value="Response_reg"/>
    <property type="match status" value="2"/>
</dbReference>
<evidence type="ECO:0000256" key="11">
    <source>
        <dbReference type="ARBA" id="ARBA00022989"/>
    </source>
</evidence>
<dbReference type="SMART" id="SM00448">
    <property type="entry name" value="REC"/>
    <property type="match status" value="2"/>
</dbReference>
<keyword evidence="10" id="KW-0067">ATP-binding</keyword>
<organism evidence="28 29">
    <name type="scientific">Chromobacterium alticapitis</name>
    <dbReference type="NCBI Taxonomy" id="2073169"/>
    <lineage>
        <taxon>Bacteria</taxon>
        <taxon>Pseudomonadati</taxon>
        <taxon>Pseudomonadota</taxon>
        <taxon>Betaproteobacteria</taxon>
        <taxon>Neisseriales</taxon>
        <taxon>Chromobacteriaceae</taxon>
        <taxon>Chromobacterium</taxon>
    </lineage>
</organism>
<reference evidence="29" key="1">
    <citation type="submission" date="2018-02" db="EMBL/GenBank/DDBJ databases">
        <authorList>
            <person name="O'Hara-Hanley K."/>
            <person name="Soby S."/>
        </authorList>
    </citation>
    <scope>NUCLEOTIDE SEQUENCE [LARGE SCALE GENOMIC DNA]</scope>
    <source>
        <strain evidence="29">MWU14-2602</strain>
    </source>
</reference>
<feature type="domain" description="PAC" evidence="26">
    <location>
        <begin position="458"/>
        <end position="510"/>
    </location>
</feature>
<name>A0A2S5DKX3_9NEIS</name>
<dbReference type="GO" id="GO:0006355">
    <property type="term" value="P:regulation of DNA-templated transcription"/>
    <property type="evidence" value="ECO:0007669"/>
    <property type="project" value="InterPro"/>
</dbReference>
<dbReference type="SMART" id="SM00387">
    <property type="entry name" value="HATPase_c"/>
    <property type="match status" value="1"/>
</dbReference>
<dbReference type="SMART" id="SM00091">
    <property type="entry name" value="PAS"/>
    <property type="match status" value="3"/>
</dbReference>
<dbReference type="PROSITE" id="PS50110">
    <property type="entry name" value="RESPONSE_REGULATORY"/>
    <property type="match status" value="2"/>
</dbReference>
<evidence type="ECO:0000256" key="5">
    <source>
        <dbReference type="ARBA" id="ARBA00022553"/>
    </source>
</evidence>
<dbReference type="InterPro" id="IPR036641">
    <property type="entry name" value="HPT_dom_sf"/>
</dbReference>
<dbReference type="InterPro" id="IPR000700">
    <property type="entry name" value="PAS-assoc_C"/>
</dbReference>